<name>A0A9Y2IBC4_9PSEU</name>
<dbReference type="KEGG" id="acab:QRX50_36890"/>
<keyword evidence="2" id="KW-1185">Reference proteome</keyword>
<evidence type="ECO:0000313" key="1">
    <source>
        <dbReference type="EMBL" id="WIX76957.1"/>
    </source>
</evidence>
<sequence>MARTEYRQLHHHHSDAEIEQYLETYGYRNPNGTVGRCYHETNRSLRVAD</sequence>
<dbReference type="EMBL" id="CP127294">
    <property type="protein sequence ID" value="WIX76957.1"/>
    <property type="molecule type" value="Genomic_DNA"/>
</dbReference>
<evidence type="ECO:0000313" key="2">
    <source>
        <dbReference type="Proteomes" id="UP001236014"/>
    </source>
</evidence>
<accession>A0A9Y2IBC4</accession>
<organism evidence="1 2">
    <name type="scientific">Amycolatopsis carbonis</name>
    <dbReference type="NCBI Taxonomy" id="715471"/>
    <lineage>
        <taxon>Bacteria</taxon>
        <taxon>Bacillati</taxon>
        <taxon>Actinomycetota</taxon>
        <taxon>Actinomycetes</taxon>
        <taxon>Pseudonocardiales</taxon>
        <taxon>Pseudonocardiaceae</taxon>
        <taxon>Amycolatopsis</taxon>
    </lineage>
</organism>
<reference evidence="1 2" key="1">
    <citation type="submission" date="2023-06" db="EMBL/GenBank/DDBJ databases">
        <authorList>
            <person name="Oyuntsetseg B."/>
            <person name="Kim S.B."/>
        </authorList>
    </citation>
    <scope>NUCLEOTIDE SEQUENCE [LARGE SCALE GENOMIC DNA]</scope>
    <source>
        <strain evidence="1 2">2-15</strain>
    </source>
</reference>
<proteinExistence type="predicted"/>
<dbReference type="AlphaFoldDB" id="A0A9Y2IBC4"/>
<protein>
    <submittedName>
        <fullName evidence="1">Uncharacterized protein</fullName>
    </submittedName>
</protein>
<dbReference type="Proteomes" id="UP001236014">
    <property type="component" value="Chromosome"/>
</dbReference>
<gene>
    <name evidence="1" type="ORF">QRX50_36890</name>
</gene>
<dbReference type="RefSeq" id="WP_285967703.1">
    <property type="nucleotide sequence ID" value="NZ_CP127294.1"/>
</dbReference>